<dbReference type="PANTHER" id="PTHR33908">
    <property type="entry name" value="MANNOSYLTRANSFERASE YKCB-RELATED"/>
    <property type="match status" value="1"/>
</dbReference>
<dbReference type="GO" id="GO:0009103">
    <property type="term" value="P:lipopolysaccharide biosynthetic process"/>
    <property type="evidence" value="ECO:0007669"/>
    <property type="project" value="UniProtKB-ARBA"/>
</dbReference>
<keyword evidence="6 8" id="KW-1133">Transmembrane helix</keyword>
<reference evidence="10 11" key="1">
    <citation type="submission" date="2019-09" db="EMBL/GenBank/DDBJ databases">
        <title>Genome sequence and assembly of Taibaiella sp.</title>
        <authorList>
            <person name="Chhetri G."/>
        </authorList>
    </citation>
    <scope>NUCLEOTIDE SEQUENCE [LARGE SCALE GENOMIC DNA]</scope>
    <source>
        <strain evidence="10 11">KVB11</strain>
    </source>
</reference>
<name>A0A5M6CE46_9BACT</name>
<dbReference type="GO" id="GO:0016763">
    <property type="term" value="F:pentosyltransferase activity"/>
    <property type="evidence" value="ECO:0007669"/>
    <property type="project" value="TreeGrafter"/>
</dbReference>
<feature type="transmembrane region" description="Helical" evidence="8">
    <location>
        <begin position="9"/>
        <end position="28"/>
    </location>
</feature>
<feature type="transmembrane region" description="Helical" evidence="8">
    <location>
        <begin position="136"/>
        <end position="152"/>
    </location>
</feature>
<keyword evidence="2" id="KW-1003">Cell membrane</keyword>
<dbReference type="Pfam" id="PF13231">
    <property type="entry name" value="PMT_2"/>
    <property type="match status" value="1"/>
</dbReference>
<gene>
    <name evidence="10" type="ORF">F0919_11950</name>
</gene>
<feature type="transmembrane region" description="Helical" evidence="8">
    <location>
        <begin position="205"/>
        <end position="223"/>
    </location>
</feature>
<evidence type="ECO:0000256" key="7">
    <source>
        <dbReference type="ARBA" id="ARBA00023136"/>
    </source>
</evidence>
<evidence type="ECO:0000256" key="1">
    <source>
        <dbReference type="ARBA" id="ARBA00004651"/>
    </source>
</evidence>
<evidence type="ECO:0000313" key="10">
    <source>
        <dbReference type="EMBL" id="KAA5533253.1"/>
    </source>
</evidence>
<evidence type="ECO:0000256" key="6">
    <source>
        <dbReference type="ARBA" id="ARBA00022989"/>
    </source>
</evidence>
<evidence type="ECO:0000256" key="4">
    <source>
        <dbReference type="ARBA" id="ARBA00022679"/>
    </source>
</evidence>
<dbReference type="GO" id="GO:0010041">
    <property type="term" value="P:response to iron(III) ion"/>
    <property type="evidence" value="ECO:0007669"/>
    <property type="project" value="TreeGrafter"/>
</dbReference>
<feature type="transmembrane region" description="Helical" evidence="8">
    <location>
        <begin position="255"/>
        <end position="274"/>
    </location>
</feature>
<feature type="transmembrane region" description="Helical" evidence="8">
    <location>
        <begin position="89"/>
        <end position="106"/>
    </location>
</feature>
<comment type="caution">
    <text evidence="10">The sequence shown here is derived from an EMBL/GenBank/DDBJ whole genome shotgun (WGS) entry which is preliminary data.</text>
</comment>
<feature type="transmembrane region" description="Helical" evidence="8">
    <location>
        <begin position="112"/>
        <end position="129"/>
    </location>
</feature>
<dbReference type="GO" id="GO:0005886">
    <property type="term" value="C:plasma membrane"/>
    <property type="evidence" value="ECO:0007669"/>
    <property type="project" value="UniProtKB-SubCell"/>
</dbReference>
<evidence type="ECO:0000256" key="3">
    <source>
        <dbReference type="ARBA" id="ARBA00022676"/>
    </source>
</evidence>
<feature type="transmembrane region" description="Helical" evidence="8">
    <location>
        <begin position="295"/>
        <end position="310"/>
    </location>
</feature>
<evidence type="ECO:0000259" key="9">
    <source>
        <dbReference type="Pfam" id="PF13231"/>
    </source>
</evidence>
<keyword evidence="4 10" id="KW-0808">Transferase</keyword>
<evidence type="ECO:0000256" key="2">
    <source>
        <dbReference type="ARBA" id="ARBA00022475"/>
    </source>
</evidence>
<dbReference type="PANTHER" id="PTHR33908:SF3">
    <property type="entry name" value="UNDECAPRENYL PHOSPHATE-ALPHA-4-AMINO-4-DEOXY-L-ARABINOSE ARABINOSYL TRANSFERASE"/>
    <property type="match status" value="1"/>
</dbReference>
<dbReference type="InterPro" id="IPR050297">
    <property type="entry name" value="LipidA_mod_glycosyltrf_83"/>
</dbReference>
<protein>
    <submittedName>
        <fullName evidence="10">Glycosyltransferase family 39 protein</fullName>
    </submittedName>
</protein>
<keyword evidence="3" id="KW-0328">Glycosyltransferase</keyword>
<dbReference type="Proteomes" id="UP000323632">
    <property type="component" value="Unassembled WGS sequence"/>
</dbReference>
<feature type="transmembrane region" description="Helical" evidence="8">
    <location>
        <begin position="316"/>
        <end position="334"/>
    </location>
</feature>
<keyword evidence="7 8" id="KW-0472">Membrane</keyword>
<organism evidence="10 11">
    <name type="scientific">Taibaiella lutea</name>
    <dbReference type="NCBI Taxonomy" id="2608001"/>
    <lineage>
        <taxon>Bacteria</taxon>
        <taxon>Pseudomonadati</taxon>
        <taxon>Bacteroidota</taxon>
        <taxon>Chitinophagia</taxon>
        <taxon>Chitinophagales</taxon>
        <taxon>Chitinophagaceae</taxon>
        <taxon>Taibaiella</taxon>
    </lineage>
</organism>
<evidence type="ECO:0000256" key="5">
    <source>
        <dbReference type="ARBA" id="ARBA00022692"/>
    </source>
</evidence>
<dbReference type="InterPro" id="IPR038731">
    <property type="entry name" value="RgtA/B/C-like"/>
</dbReference>
<feature type="transmembrane region" description="Helical" evidence="8">
    <location>
        <begin position="346"/>
        <end position="368"/>
    </location>
</feature>
<dbReference type="AlphaFoldDB" id="A0A5M6CE46"/>
<sequence>MNQTLIKQLFIAVIGALLFIPFLGHVHLFDWDEVNFAECAREMLVSKNYLRVQIDFQPFWEKPPMFIWMQVICMKIFGINEFAARLPNALMGIATLCTLFYVGKRTVSERMAWWWTFIYAASWLPAFYFKSAIIDPTFNYFIFVSFFQVYLLKHGDRKWLHASLAGVFLGIAVLTKGPVAILVAMLSLLVYLVLNKGFWGYKWQYFLVIALACFATTFLWFGIDIMQHGLWFTREFIKYQIRLFTTGDAGHGGPFYYHFVVLLIGCFPAVAFLFQSGKKSTLTSAKTEETDFTRWMWVMFWVVLILFSIVKTKIVHYSSLCYFPLTFLAALQISRLDEHKIVLKKIVVFITGFTGILLALLILLLPVAGLNKARLIPLFDDDFAVANLQAAVSWSYAECLFGVFYLTGIIVTFIWLRKSFQKAMIFLLALQIIIIQVTTLHFVPKIEAYSQRASVAFYQSLAGKDVYLQPLGFVSYGYLFYSQKQPSVNPEYYKDKRGWMLHGKVDKPCYFISKITEEKNLAAEPNLEKIGAKNGFVFYRRK</sequence>
<feature type="transmembrane region" description="Helical" evidence="8">
    <location>
        <begin position="423"/>
        <end position="443"/>
    </location>
</feature>
<proteinExistence type="predicted"/>
<evidence type="ECO:0000256" key="8">
    <source>
        <dbReference type="SAM" id="Phobius"/>
    </source>
</evidence>
<comment type="subcellular location">
    <subcellularLocation>
        <location evidence="1">Cell membrane</location>
        <topology evidence="1">Multi-pass membrane protein</topology>
    </subcellularLocation>
</comment>
<keyword evidence="5 8" id="KW-0812">Transmembrane</keyword>
<feature type="transmembrane region" description="Helical" evidence="8">
    <location>
        <begin position="394"/>
        <end position="416"/>
    </location>
</feature>
<dbReference type="EMBL" id="VWSH01000003">
    <property type="protein sequence ID" value="KAA5533253.1"/>
    <property type="molecule type" value="Genomic_DNA"/>
</dbReference>
<accession>A0A5M6CE46</accession>
<feature type="domain" description="Glycosyltransferase RgtA/B/C/D-like" evidence="9">
    <location>
        <begin position="62"/>
        <end position="220"/>
    </location>
</feature>
<feature type="transmembrane region" description="Helical" evidence="8">
    <location>
        <begin position="164"/>
        <end position="193"/>
    </location>
</feature>
<keyword evidence="11" id="KW-1185">Reference proteome</keyword>
<dbReference type="RefSeq" id="WP_150033001.1">
    <property type="nucleotide sequence ID" value="NZ_VWSH01000003.1"/>
</dbReference>
<evidence type="ECO:0000313" key="11">
    <source>
        <dbReference type="Proteomes" id="UP000323632"/>
    </source>
</evidence>